<dbReference type="SUPFAM" id="SSF140990">
    <property type="entry name" value="FtsH protease domain-like"/>
    <property type="match status" value="1"/>
</dbReference>
<dbReference type="SMART" id="SM00382">
    <property type="entry name" value="AAA"/>
    <property type="match status" value="1"/>
</dbReference>
<keyword evidence="13 15" id="KW-0472">Membrane</keyword>
<comment type="cofactor">
    <cofactor evidence="15">
        <name>Zn(2+)</name>
        <dbReference type="ChEBI" id="CHEBI:29105"/>
    </cofactor>
    <text evidence="15">Binds 1 zinc ion per subunit.</text>
</comment>
<dbReference type="Pfam" id="PF06480">
    <property type="entry name" value="FtsH_ext"/>
    <property type="match status" value="1"/>
</dbReference>
<dbReference type="InterPro" id="IPR011546">
    <property type="entry name" value="Pept_M41_FtsH_extracell"/>
</dbReference>
<dbReference type="Proteomes" id="UP000239648">
    <property type="component" value="Unassembled WGS sequence"/>
</dbReference>
<evidence type="ECO:0000256" key="12">
    <source>
        <dbReference type="ARBA" id="ARBA00023049"/>
    </source>
</evidence>
<dbReference type="NCBIfam" id="TIGR01241">
    <property type="entry name" value="FtsH_fam"/>
    <property type="match status" value="1"/>
</dbReference>
<dbReference type="EMBL" id="PTIU01000023">
    <property type="protein sequence ID" value="PPK53847.1"/>
    <property type="molecule type" value="Genomic_DNA"/>
</dbReference>
<dbReference type="FunFam" id="1.10.8.60:FF:000001">
    <property type="entry name" value="ATP-dependent zinc metalloprotease FtsH"/>
    <property type="match status" value="1"/>
</dbReference>
<comment type="subunit">
    <text evidence="15">Homohexamer.</text>
</comment>
<evidence type="ECO:0000313" key="20">
    <source>
        <dbReference type="EMBL" id="PPK53847.1"/>
    </source>
</evidence>
<organism evidence="20 21">
    <name type="scientific">Marinobacter persicus</name>
    <dbReference type="NCBI Taxonomy" id="930118"/>
    <lineage>
        <taxon>Bacteria</taxon>
        <taxon>Pseudomonadati</taxon>
        <taxon>Pseudomonadota</taxon>
        <taxon>Gammaproteobacteria</taxon>
        <taxon>Pseudomonadales</taxon>
        <taxon>Marinobacteraceae</taxon>
        <taxon>Marinobacter</taxon>
    </lineage>
</organism>
<keyword evidence="20" id="KW-0131">Cell cycle</keyword>
<dbReference type="Pfam" id="PF01434">
    <property type="entry name" value="Peptidase_M41"/>
    <property type="match status" value="1"/>
</dbReference>
<gene>
    <name evidence="15" type="primary">ftsH</name>
    <name evidence="20" type="ORF">B0H24_102324</name>
    <name evidence="19" type="ORF">BY455_12324</name>
</gene>
<dbReference type="InterPro" id="IPR003960">
    <property type="entry name" value="ATPase_AAA_CS"/>
</dbReference>
<dbReference type="Proteomes" id="UP000239446">
    <property type="component" value="Unassembled WGS sequence"/>
</dbReference>
<dbReference type="Pfam" id="PF00004">
    <property type="entry name" value="AAA"/>
    <property type="match status" value="1"/>
</dbReference>
<dbReference type="GO" id="GO:0005886">
    <property type="term" value="C:plasma membrane"/>
    <property type="evidence" value="ECO:0007669"/>
    <property type="project" value="UniProtKB-SubCell"/>
</dbReference>
<keyword evidence="22" id="KW-1185">Reference proteome</keyword>
<dbReference type="RefSeq" id="WP_104416901.1">
    <property type="nucleotide sequence ID" value="NZ_PTIT01000023.1"/>
</dbReference>
<feature type="transmembrane region" description="Helical" evidence="15">
    <location>
        <begin position="20"/>
        <end position="40"/>
    </location>
</feature>
<evidence type="ECO:0000256" key="2">
    <source>
        <dbReference type="ARBA" id="ARBA00010044"/>
    </source>
</evidence>
<dbReference type="GO" id="GO:0006508">
    <property type="term" value="P:proteolysis"/>
    <property type="evidence" value="ECO:0007669"/>
    <property type="project" value="UniProtKB-KW"/>
</dbReference>
<dbReference type="Pfam" id="PF17862">
    <property type="entry name" value="AAA_lid_3"/>
    <property type="match status" value="1"/>
</dbReference>
<protein>
    <recommendedName>
        <fullName evidence="15">ATP-dependent zinc metalloprotease FtsH</fullName>
        <ecNumber evidence="15">3.4.24.-</ecNumber>
    </recommendedName>
</protein>
<feature type="compositionally biased region" description="Basic and acidic residues" evidence="17">
    <location>
        <begin position="636"/>
        <end position="646"/>
    </location>
</feature>
<evidence type="ECO:0000313" key="19">
    <source>
        <dbReference type="EMBL" id="PPK50572.1"/>
    </source>
</evidence>
<evidence type="ECO:0000256" key="17">
    <source>
        <dbReference type="SAM" id="MobiDB-lite"/>
    </source>
</evidence>
<dbReference type="InterPro" id="IPR003593">
    <property type="entry name" value="AAA+_ATPase"/>
</dbReference>
<dbReference type="GO" id="GO:0030163">
    <property type="term" value="P:protein catabolic process"/>
    <property type="evidence" value="ECO:0007669"/>
    <property type="project" value="UniProtKB-UniRule"/>
</dbReference>
<comment type="caution">
    <text evidence="20">The sequence shown here is derived from an EMBL/GenBank/DDBJ whole genome shotgun (WGS) entry which is preliminary data.</text>
</comment>
<evidence type="ECO:0000256" key="9">
    <source>
        <dbReference type="ARBA" id="ARBA00022833"/>
    </source>
</evidence>
<keyword evidence="9 15" id="KW-0862">Zinc</keyword>
<dbReference type="InterPro" id="IPR005936">
    <property type="entry name" value="FtsH"/>
</dbReference>
<feature type="region of interest" description="Disordered" evidence="17">
    <location>
        <begin position="1"/>
        <end position="20"/>
    </location>
</feature>
<dbReference type="CDD" id="cd19501">
    <property type="entry name" value="RecA-like_FtsH"/>
    <property type="match status" value="1"/>
</dbReference>
<evidence type="ECO:0000256" key="7">
    <source>
        <dbReference type="ARBA" id="ARBA00022741"/>
    </source>
</evidence>
<dbReference type="AlphaFoldDB" id="A0A2S6G445"/>
<evidence type="ECO:0000256" key="3">
    <source>
        <dbReference type="ARBA" id="ARBA00022475"/>
    </source>
</evidence>
<proteinExistence type="inferred from homology"/>
<evidence type="ECO:0000256" key="8">
    <source>
        <dbReference type="ARBA" id="ARBA00022801"/>
    </source>
</evidence>
<comment type="similarity">
    <text evidence="2 15">In the C-terminal section; belongs to the peptidase M41 family.</text>
</comment>
<keyword evidence="7 15" id="KW-0547">Nucleotide-binding</keyword>
<keyword evidence="12 15" id="KW-0482">Metalloprotease</keyword>
<keyword evidence="4 15" id="KW-0645">Protease</keyword>
<evidence type="ECO:0000256" key="13">
    <source>
        <dbReference type="ARBA" id="ARBA00023136"/>
    </source>
</evidence>
<dbReference type="InterPro" id="IPR003959">
    <property type="entry name" value="ATPase_AAA_core"/>
</dbReference>
<dbReference type="Gene3D" id="3.30.720.210">
    <property type="match status" value="1"/>
</dbReference>
<dbReference type="InterPro" id="IPR037219">
    <property type="entry name" value="Peptidase_M41-like"/>
</dbReference>
<dbReference type="STRING" id="930118.SAMN05216429_11022"/>
<dbReference type="OrthoDB" id="9809379at2"/>
<dbReference type="SUPFAM" id="SSF52540">
    <property type="entry name" value="P-loop containing nucleoside triphosphate hydrolases"/>
    <property type="match status" value="1"/>
</dbReference>
<feature type="binding site" evidence="15">
    <location>
        <begin position="227"/>
        <end position="234"/>
    </location>
    <ligand>
        <name>ATP</name>
        <dbReference type="ChEBI" id="CHEBI:30616"/>
    </ligand>
</feature>
<dbReference type="InterPro" id="IPR027417">
    <property type="entry name" value="P-loop_NTPase"/>
</dbReference>
<dbReference type="PANTHER" id="PTHR23076">
    <property type="entry name" value="METALLOPROTEASE M41 FTSH"/>
    <property type="match status" value="1"/>
</dbReference>
<name>A0A2S6G445_9GAMM</name>
<evidence type="ECO:0000259" key="18">
    <source>
        <dbReference type="SMART" id="SM00382"/>
    </source>
</evidence>
<keyword evidence="8 15" id="KW-0378">Hydrolase</keyword>
<feature type="binding site" evidence="15">
    <location>
        <position position="452"/>
    </location>
    <ligand>
        <name>Zn(2+)</name>
        <dbReference type="ChEBI" id="CHEBI:29105"/>
        <note>catalytic</note>
    </ligand>
</feature>
<dbReference type="FunFam" id="1.20.58.760:FF:000001">
    <property type="entry name" value="ATP-dependent zinc metalloprotease FtsH"/>
    <property type="match status" value="1"/>
</dbReference>
<dbReference type="GO" id="GO:0051301">
    <property type="term" value="P:cell division"/>
    <property type="evidence" value="ECO:0007669"/>
    <property type="project" value="UniProtKB-KW"/>
</dbReference>
<keyword evidence="5 15" id="KW-0812">Transmembrane</keyword>
<feature type="binding site" evidence="15">
    <location>
        <position position="524"/>
    </location>
    <ligand>
        <name>Zn(2+)</name>
        <dbReference type="ChEBI" id="CHEBI:29105"/>
        <note>catalytic</note>
    </ligand>
</feature>
<dbReference type="GO" id="GO:0008270">
    <property type="term" value="F:zinc ion binding"/>
    <property type="evidence" value="ECO:0007669"/>
    <property type="project" value="UniProtKB-UniRule"/>
</dbReference>
<dbReference type="Gene3D" id="1.20.58.760">
    <property type="entry name" value="Peptidase M41"/>
    <property type="match status" value="1"/>
</dbReference>
<evidence type="ECO:0000256" key="16">
    <source>
        <dbReference type="RuleBase" id="RU003651"/>
    </source>
</evidence>
<dbReference type="GO" id="GO:0005524">
    <property type="term" value="F:ATP binding"/>
    <property type="evidence" value="ECO:0007669"/>
    <property type="project" value="UniProtKB-UniRule"/>
</dbReference>
<keyword evidence="20" id="KW-0132">Cell division</keyword>
<feature type="active site" evidence="15">
    <location>
        <position position="449"/>
    </location>
</feature>
<dbReference type="PROSITE" id="PS00674">
    <property type="entry name" value="AAA"/>
    <property type="match status" value="1"/>
</dbReference>
<feature type="domain" description="AAA+ ATPase" evidence="18">
    <location>
        <begin position="219"/>
        <end position="358"/>
    </location>
</feature>
<evidence type="ECO:0000256" key="1">
    <source>
        <dbReference type="ARBA" id="ARBA00004370"/>
    </source>
</evidence>
<keyword evidence="11 15" id="KW-1133">Transmembrane helix</keyword>
<comment type="subcellular location">
    <subcellularLocation>
        <location evidence="15">Cell membrane</location>
        <topology evidence="15">Multi-pass membrane protein</topology>
        <orientation evidence="15">Cytoplasmic side</orientation>
    </subcellularLocation>
    <subcellularLocation>
        <location evidence="1">Membrane</location>
    </subcellularLocation>
</comment>
<dbReference type="InterPro" id="IPR041569">
    <property type="entry name" value="AAA_lid_3"/>
</dbReference>
<keyword evidence="10 15" id="KW-0067">ATP-binding</keyword>
<keyword evidence="6 15" id="KW-0479">Metal-binding</keyword>
<feature type="region of interest" description="Disordered" evidence="17">
    <location>
        <begin position="626"/>
        <end position="646"/>
    </location>
</feature>
<evidence type="ECO:0000256" key="6">
    <source>
        <dbReference type="ARBA" id="ARBA00022723"/>
    </source>
</evidence>
<dbReference type="Gene3D" id="3.40.50.300">
    <property type="entry name" value="P-loop containing nucleotide triphosphate hydrolases"/>
    <property type="match status" value="1"/>
</dbReference>
<feature type="transmembrane region" description="Helical" evidence="15">
    <location>
        <begin position="135"/>
        <end position="153"/>
    </location>
</feature>
<keyword evidence="3 15" id="KW-1003">Cell membrane</keyword>
<evidence type="ECO:0000256" key="14">
    <source>
        <dbReference type="ARBA" id="ARBA00061570"/>
    </source>
</evidence>
<dbReference type="GO" id="GO:0016887">
    <property type="term" value="F:ATP hydrolysis activity"/>
    <property type="evidence" value="ECO:0007669"/>
    <property type="project" value="UniProtKB-UniRule"/>
</dbReference>
<feature type="compositionally biased region" description="Basic and acidic residues" evidence="17">
    <location>
        <begin position="1"/>
        <end position="11"/>
    </location>
</feature>
<evidence type="ECO:0000256" key="5">
    <source>
        <dbReference type="ARBA" id="ARBA00022692"/>
    </source>
</evidence>
<dbReference type="GO" id="GO:0004222">
    <property type="term" value="F:metalloendopeptidase activity"/>
    <property type="evidence" value="ECO:0007669"/>
    <property type="project" value="InterPro"/>
</dbReference>
<dbReference type="PANTHER" id="PTHR23076:SF97">
    <property type="entry name" value="ATP-DEPENDENT ZINC METALLOPROTEASE YME1L1"/>
    <property type="match status" value="1"/>
</dbReference>
<evidence type="ECO:0000313" key="22">
    <source>
        <dbReference type="Proteomes" id="UP000239648"/>
    </source>
</evidence>
<dbReference type="GO" id="GO:0004176">
    <property type="term" value="F:ATP-dependent peptidase activity"/>
    <property type="evidence" value="ECO:0007669"/>
    <property type="project" value="InterPro"/>
</dbReference>
<dbReference type="FunFam" id="3.40.50.300:FF:000001">
    <property type="entry name" value="ATP-dependent zinc metalloprotease FtsH"/>
    <property type="match status" value="1"/>
</dbReference>
<dbReference type="InterPro" id="IPR000642">
    <property type="entry name" value="Peptidase_M41"/>
</dbReference>
<dbReference type="HAMAP" id="MF_01458">
    <property type="entry name" value="FtsH"/>
    <property type="match status" value="1"/>
</dbReference>
<dbReference type="EC" id="3.4.24.-" evidence="15"/>
<evidence type="ECO:0000256" key="11">
    <source>
        <dbReference type="ARBA" id="ARBA00022989"/>
    </source>
</evidence>
<sequence>MTDPQRPEPPQKPDTNPQPAIPNQYSFLWLSAAIFLMVLWMQGANQPQQQEVAYSDFKEAVTAGQVSEVTLRQEDIQGNFTESGAARFSAASEPSSTRFITLRPQTDDPALLPLLEEHGVTIQGARSGRPWWQELILGFLPWILFLALMFWFWGNAQKRIGQGGGVLDFSRSKARRARKETSTVTLDDVAGVESAKREIAEIIDFLKTPEKYQRLGAIMPKGILLVGPPGTGKTLLARAIAGEAEVPFFSISASEFIEMFVGVGAARVRDMFKEARKDAPALIFIDELDAVGRSRGAGLGGGHDEREQTLNQILTEMDGFEAHENVLVLAATNRPDVLDTALLRPGRFDRKITLERPHKEARAAILKVHARKVPLSDDVDLDQIATRTIGFSGADLHNLVNEAALTAAREGLDEVNTRCFEIARDRIILGETREAQLPPQEREAVAYHECGHALMAYYMPNADPLTKVTIIPHGMAMGVTEQTPRDDHYTYTESYLKDRIKVMLGGRCAEKLVYGEVSTGAQNDLKEATTLVRRMIGQWGMSEKIGPMGLNIGEEHVFLGREMGQPREFSEKMAELIDAEIQSQLLSLEKATLDFLASHREQLEALAKTVLKQETLSAEEIRDILEQMPKAPEPSKPIKSDLPDHG</sequence>
<comment type="similarity">
    <text evidence="14 15">In the central section; belongs to the AAA ATPase family.</text>
</comment>
<feature type="binding site" evidence="15">
    <location>
        <position position="448"/>
    </location>
    <ligand>
        <name>Zn(2+)</name>
        <dbReference type="ChEBI" id="CHEBI:29105"/>
        <note>catalytic</note>
    </ligand>
</feature>
<evidence type="ECO:0000256" key="4">
    <source>
        <dbReference type="ARBA" id="ARBA00022670"/>
    </source>
</evidence>
<comment type="similarity">
    <text evidence="16">Belongs to the AAA ATPase family.</text>
</comment>
<dbReference type="EMBL" id="PTIT01000023">
    <property type="protein sequence ID" value="PPK50572.1"/>
    <property type="molecule type" value="Genomic_DNA"/>
</dbReference>
<evidence type="ECO:0000313" key="21">
    <source>
        <dbReference type="Proteomes" id="UP000239446"/>
    </source>
</evidence>
<dbReference type="Gene3D" id="1.10.8.60">
    <property type="match status" value="1"/>
</dbReference>
<accession>A0A2S6G445</accession>
<reference evidence="20 21" key="2">
    <citation type="submission" date="2018-02" db="EMBL/GenBank/DDBJ databases">
        <title>Subsurface microbial communities from deep shales in Ohio and West Virginia, USA.</title>
        <authorList>
            <person name="Wrighton K."/>
        </authorList>
    </citation>
    <scope>NUCLEOTIDE SEQUENCE [LARGE SCALE GENOMIC DNA]</scope>
    <source>
        <strain evidence="20 21">UTICA-S1B9</strain>
    </source>
</reference>
<evidence type="ECO:0000256" key="10">
    <source>
        <dbReference type="ARBA" id="ARBA00022840"/>
    </source>
</evidence>
<reference evidence="19 22" key="1">
    <citation type="submission" date="2018-02" db="EMBL/GenBank/DDBJ databases">
        <title>Deep subsurface shale carbon reservoir microbial communities from Ohio and West Virginia, USA.</title>
        <authorList>
            <person name="Wrighton K."/>
        </authorList>
    </citation>
    <scope>NUCLEOTIDE SEQUENCE [LARGE SCALE GENOMIC DNA]</scope>
    <source>
        <strain evidence="19 22">UTICA-S1B6</strain>
    </source>
</reference>
<evidence type="ECO:0000256" key="15">
    <source>
        <dbReference type="HAMAP-Rule" id="MF_01458"/>
    </source>
</evidence>
<comment type="function">
    <text evidence="15">Acts as a processive, ATP-dependent zinc metallopeptidase for both cytoplasmic and membrane proteins. Plays a role in the quality control of integral membrane proteins.</text>
</comment>